<dbReference type="PANTHER" id="PTHR44743">
    <property type="entry name" value="PUTATIVE, EXPRESSED-RELATED"/>
    <property type="match status" value="1"/>
</dbReference>
<protein>
    <submittedName>
        <fullName evidence="1">Uncharacterized protein</fullName>
    </submittedName>
</protein>
<proteinExistence type="predicted"/>
<dbReference type="Proteomes" id="UP001370490">
    <property type="component" value="Unassembled WGS sequence"/>
</dbReference>
<reference evidence="1 2" key="1">
    <citation type="submission" date="2023-12" db="EMBL/GenBank/DDBJ databases">
        <title>A high-quality genome assembly for Dillenia turbinata (Dilleniales).</title>
        <authorList>
            <person name="Chanderbali A."/>
        </authorList>
    </citation>
    <scope>NUCLEOTIDE SEQUENCE [LARGE SCALE GENOMIC DNA]</scope>
    <source>
        <strain evidence="1">LSX21</strain>
        <tissue evidence="1">Leaf</tissue>
    </source>
</reference>
<name>A0AAN8V247_9MAGN</name>
<dbReference type="EMBL" id="JBAMMX010000019">
    <property type="protein sequence ID" value="KAK6922236.1"/>
    <property type="molecule type" value="Genomic_DNA"/>
</dbReference>
<organism evidence="1 2">
    <name type="scientific">Dillenia turbinata</name>
    <dbReference type="NCBI Taxonomy" id="194707"/>
    <lineage>
        <taxon>Eukaryota</taxon>
        <taxon>Viridiplantae</taxon>
        <taxon>Streptophyta</taxon>
        <taxon>Embryophyta</taxon>
        <taxon>Tracheophyta</taxon>
        <taxon>Spermatophyta</taxon>
        <taxon>Magnoliopsida</taxon>
        <taxon>eudicotyledons</taxon>
        <taxon>Gunneridae</taxon>
        <taxon>Pentapetalae</taxon>
        <taxon>Dilleniales</taxon>
        <taxon>Dilleniaceae</taxon>
        <taxon>Dillenia</taxon>
    </lineage>
</organism>
<keyword evidence="2" id="KW-1185">Reference proteome</keyword>
<dbReference type="PANTHER" id="PTHR44743:SF10">
    <property type="entry name" value="J DOMAIN-CONTAINING PROTEIN"/>
    <property type="match status" value="1"/>
</dbReference>
<accession>A0AAN8V247</accession>
<dbReference type="AlphaFoldDB" id="A0AAN8V247"/>
<feature type="non-terminal residue" evidence="1">
    <location>
        <position position="119"/>
    </location>
</feature>
<evidence type="ECO:0000313" key="1">
    <source>
        <dbReference type="EMBL" id="KAK6922236.1"/>
    </source>
</evidence>
<gene>
    <name evidence="1" type="ORF">RJ641_012743</name>
</gene>
<comment type="caution">
    <text evidence="1">The sequence shown here is derived from an EMBL/GenBank/DDBJ whole genome shotgun (WGS) entry which is preliminary data.</text>
</comment>
<evidence type="ECO:0000313" key="2">
    <source>
        <dbReference type="Proteomes" id="UP001370490"/>
    </source>
</evidence>
<sequence length="119" mass="13900">MESDKASSSSYYSILDHSKRAMYDAGLYDPNEEEDEGFSDFMDEMLSLMADVKREDKIYSMEELQAMFIEMAQDFQSSQWYYGPPVFDSATGSKRGWWETNQKYQTEAPVCISWVWTCV</sequence>